<protein>
    <submittedName>
        <fullName evidence="1">Uncharacterized protein</fullName>
    </submittedName>
</protein>
<reference evidence="1" key="1">
    <citation type="journal article" date="2020" name="Stud. Mycol.">
        <title>101 Dothideomycetes genomes: a test case for predicting lifestyles and emergence of pathogens.</title>
        <authorList>
            <person name="Haridas S."/>
            <person name="Albert R."/>
            <person name="Binder M."/>
            <person name="Bloem J."/>
            <person name="Labutti K."/>
            <person name="Salamov A."/>
            <person name="Andreopoulos B."/>
            <person name="Baker S."/>
            <person name="Barry K."/>
            <person name="Bills G."/>
            <person name="Bluhm B."/>
            <person name="Cannon C."/>
            <person name="Castanera R."/>
            <person name="Culley D."/>
            <person name="Daum C."/>
            <person name="Ezra D."/>
            <person name="Gonzalez J."/>
            <person name="Henrissat B."/>
            <person name="Kuo A."/>
            <person name="Liang C."/>
            <person name="Lipzen A."/>
            <person name="Lutzoni F."/>
            <person name="Magnuson J."/>
            <person name="Mondo S."/>
            <person name="Nolan M."/>
            <person name="Ohm R."/>
            <person name="Pangilinan J."/>
            <person name="Park H.-J."/>
            <person name="Ramirez L."/>
            <person name="Alfaro M."/>
            <person name="Sun H."/>
            <person name="Tritt A."/>
            <person name="Yoshinaga Y."/>
            <person name="Zwiers L.-H."/>
            <person name="Turgeon B."/>
            <person name="Goodwin S."/>
            <person name="Spatafora J."/>
            <person name="Crous P."/>
            <person name="Grigoriev I."/>
        </authorList>
    </citation>
    <scope>NUCLEOTIDE SEQUENCE</scope>
    <source>
        <strain evidence="1">CBS 480.64</strain>
    </source>
</reference>
<evidence type="ECO:0000313" key="1">
    <source>
        <dbReference type="EMBL" id="KAF2863107.1"/>
    </source>
</evidence>
<proteinExistence type="predicted"/>
<evidence type="ECO:0000313" key="2">
    <source>
        <dbReference type="Proteomes" id="UP000799421"/>
    </source>
</evidence>
<dbReference type="EMBL" id="MU005962">
    <property type="protein sequence ID" value="KAF2863107.1"/>
    <property type="molecule type" value="Genomic_DNA"/>
</dbReference>
<organism evidence="1 2">
    <name type="scientific">Piedraia hortae CBS 480.64</name>
    <dbReference type="NCBI Taxonomy" id="1314780"/>
    <lineage>
        <taxon>Eukaryota</taxon>
        <taxon>Fungi</taxon>
        <taxon>Dikarya</taxon>
        <taxon>Ascomycota</taxon>
        <taxon>Pezizomycotina</taxon>
        <taxon>Dothideomycetes</taxon>
        <taxon>Dothideomycetidae</taxon>
        <taxon>Capnodiales</taxon>
        <taxon>Piedraiaceae</taxon>
        <taxon>Piedraia</taxon>
    </lineage>
</organism>
<dbReference type="Proteomes" id="UP000799421">
    <property type="component" value="Unassembled WGS sequence"/>
</dbReference>
<dbReference type="AlphaFoldDB" id="A0A6A7C794"/>
<sequence>MLDGTADPETRDYRRCRPPRKRILGGYSICLCRQVSLMCFKYLSRGGPTISEICRLWVSSDRIPTQHSWMVQVAIPRRYTTGSVCYPFGNIIVVPVILKSLLTLLSLEKPTEPTERYVMESRQASGTRNSSRLYASHPALLDGTGCGTRGRASGSASYPSGRNVLLGCRELLC</sequence>
<name>A0A6A7C794_9PEZI</name>
<keyword evidence="2" id="KW-1185">Reference proteome</keyword>
<accession>A0A6A7C794</accession>
<gene>
    <name evidence="1" type="ORF">K470DRAFT_139735</name>
</gene>